<evidence type="ECO:0000256" key="5">
    <source>
        <dbReference type="ARBA" id="ARBA00022776"/>
    </source>
</evidence>
<dbReference type="Gene3D" id="1.25.10.10">
    <property type="entry name" value="Leucine-rich Repeat Variant"/>
    <property type="match status" value="1"/>
</dbReference>
<keyword evidence="5" id="KW-0498">Mitosis</keyword>
<feature type="compositionally biased region" description="Polar residues" evidence="8">
    <location>
        <begin position="1141"/>
        <end position="1155"/>
    </location>
</feature>
<dbReference type="Pfam" id="PF12719">
    <property type="entry name" value="Cnd3"/>
    <property type="match status" value="1"/>
</dbReference>
<feature type="compositionally biased region" description="Basic and acidic residues" evidence="8">
    <location>
        <begin position="1184"/>
        <end position="1204"/>
    </location>
</feature>
<comment type="caution">
    <text evidence="10">The sequence shown here is derived from an EMBL/GenBank/DDBJ whole genome shotgun (WGS) entry which is preliminary data.</text>
</comment>
<evidence type="ECO:0000256" key="1">
    <source>
        <dbReference type="ARBA" id="ARBA00004286"/>
    </source>
</evidence>
<dbReference type="GO" id="GO:0000796">
    <property type="term" value="C:condensin complex"/>
    <property type="evidence" value="ECO:0007669"/>
    <property type="project" value="InterPro"/>
</dbReference>
<dbReference type="GO" id="GO:0007076">
    <property type="term" value="P:mitotic chromosome condensation"/>
    <property type="evidence" value="ECO:0007669"/>
    <property type="project" value="InterPro"/>
</dbReference>
<keyword evidence="11" id="KW-1185">Reference proteome</keyword>
<evidence type="ECO:0000256" key="4">
    <source>
        <dbReference type="ARBA" id="ARBA00022618"/>
    </source>
</evidence>
<keyword evidence="4" id="KW-0132">Cell division</keyword>
<dbReference type="Proteomes" id="UP000822688">
    <property type="component" value="Chromosome 8"/>
</dbReference>
<protein>
    <recommendedName>
        <fullName evidence="9">Nuclear condensin complex subunit 3 C-terminal domain-containing protein</fullName>
    </recommendedName>
</protein>
<gene>
    <name evidence="10" type="ORF">KC19_8G183600</name>
</gene>
<keyword evidence="6" id="KW-0226">DNA condensation</keyword>
<sequence>MCQGASGKRRASQPSERPEVLIPRTLNECQHTQTAHIRTIKELVKCRSEHPETFFASFCDSLRPVYLVQEKEPSVERVVRYVSAFAAYRDEEHAEECNSFVEEFLKHLLVLVDAANKTVRSRACQLIAEVMTRLADDVELSDEMWEELIGSMQTRMQDKVPAVRVNAARALVRLISGDDNDSTVTVYREALESDRSADVRKMVVLSIPIINSTIPQVFEHTMDVSDSVRRATYSVLGSKIPINTLSIMQRAKVLQRGLADRVPAVQAECVNMLKSWLNRDCDGDIFALLRYLDVETNEKVGELVLNELLKHGIFKANEGEGLRQFLLPLTAENAENEEYEAQLMGAEQALYWRIVCTTLHAEAQAKGNEAATTGGAQSVLNAAAAADANEVLDSILPPTVASYVELVTLHLNAGPKHRFASRQLVLLAKVLDFTDSTNRKVAGTLVKTLLLAEVPESQQDVALDIDPEAFVGDGLSLGGDQDWAAAVAELAVKVYSEQGEYEKILADAISRLGQPCRDGGAEASQWLHCLAVTSLLLERIMSLRQLVGCAIGGQEILDALLLPAAKHVHPEVQKSGIRCLGLFAQLATKPTSSVVRQLRLSISSGIPIVQNMAIKALFDFILCHGATNLDRAIDIGPDLGPVPEPCPFGTQVPAYGVEGDLATAMRKPLLELLVSLLDSGTIYEEMDEDIAEDPETPRSLVAEGFAKLLLQSRLFKDIQAIEDAILAKLLRLYFNDDLEISPRLQQCLSVFFNNYSVLSAENKKCVAKAFIPVMRAEWPGIYGNKGVAAAMISAKKRATQLSRFMLQLLQNPLLASQQVEGDSDSRSPDLGHESLAINIALEVKRSRKNTSASAKAYILQIARIATALEFRSTAQEEIKCMLQLLGPMMDAVAGDKVLLKELKEVHEYLKSMDNSPEEFLSDEQLQILLEKYGLKLLVEEDDDEEPDGTPAAKPKKTPKKQSTTKSTKKAAAAVESPAVVGITRSQRKSKSEALHRLSLSAAKQRTVDSDDSMEESFDHTAGNPSESDEDNDSGTEITASKPSTSSDTLQPMDTAGTSTTAAEQPILPTAVETPKASSDTSSIEPDDDDDVKANLEPVSSRPSTRAVRVVETASKKTTQKKTAGKSKSEVSMPARPRTRRQASMTASEISTVSNATEDEADSATTKATSSQTLAAIESGDSDSDFERLPVKIQKKIEKKVEKKVAPPAAQRPTTRARSAWK</sequence>
<feature type="region of interest" description="Disordered" evidence="8">
    <location>
        <begin position="941"/>
        <end position="1221"/>
    </location>
</feature>
<dbReference type="GO" id="GO:0000793">
    <property type="term" value="C:condensed chromosome"/>
    <property type="evidence" value="ECO:0007669"/>
    <property type="project" value="TreeGrafter"/>
</dbReference>
<keyword evidence="3" id="KW-0158">Chromosome</keyword>
<organism evidence="10 11">
    <name type="scientific">Ceratodon purpureus</name>
    <name type="common">Fire moss</name>
    <name type="synonym">Dicranum purpureum</name>
    <dbReference type="NCBI Taxonomy" id="3225"/>
    <lineage>
        <taxon>Eukaryota</taxon>
        <taxon>Viridiplantae</taxon>
        <taxon>Streptophyta</taxon>
        <taxon>Embryophyta</taxon>
        <taxon>Bryophyta</taxon>
        <taxon>Bryophytina</taxon>
        <taxon>Bryopsida</taxon>
        <taxon>Dicranidae</taxon>
        <taxon>Pseudoditrichales</taxon>
        <taxon>Ditrichaceae</taxon>
        <taxon>Ceratodon</taxon>
    </lineage>
</organism>
<feature type="compositionally biased region" description="Low complexity" evidence="8">
    <location>
        <begin position="1205"/>
        <end position="1221"/>
    </location>
</feature>
<dbReference type="InterPro" id="IPR011989">
    <property type="entry name" value="ARM-like"/>
</dbReference>
<evidence type="ECO:0000256" key="7">
    <source>
        <dbReference type="ARBA" id="ARBA00023306"/>
    </source>
</evidence>
<evidence type="ECO:0000256" key="6">
    <source>
        <dbReference type="ARBA" id="ARBA00023067"/>
    </source>
</evidence>
<dbReference type="GO" id="GO:0051301">
    <property type="term" value="P:cell division"/>
    <property type="evidence" value="ECO:0007669"/>
    <property type="project" value="UniProtKB-KW"/>
</dbReference>
<evidence type="ECO:0000256" key="2">
    <source>
        <dbReference type="ARBA" id="ARBA00006533"/>
    </source>
</evidence>
<comment type="similarity">
    <text evidence="2">Belongs to the CND3 (condensin subunit 3) family.</text>
</comment>
<dbReference type="InterPro" id="IPR025977">
    <property type="entry name" value="Cnd3_C"/>
</dbReference>
<feature type="compositionally biased region" description="Polar residues" evidence="8">
    <location>
        <begin position="1162"/>
        <end position="1173"/>
    </location>
</feature>
<accession>A0A8T0GZS3</accession>
<dbReference type="PANTHER" id="PTHR14418:SF5">
    <property type="entry name" value="CONDENSIN COMPLEX SUBUNIT 3"/>
    <property type="match status" value="1"/>
</dbReference>
<dbReference type="InterPro" id="IPR016024">
    <property type="entry name" value="ARM-type_fold"/>
</dbReference>
<feature type="domain" description="Nuclear condensin complex subunit 3 C-terminal" evidence="9">
    <location>
        <begin position="528"/>
        <end position="857"/>
    </location>
</feature>
<dbReference type="PANTHER" id="PTHR14418">
    <property type="entry name" value="CONDENSIN COMPLEX SUBUNIT 3-RELATED"/>
    <property type="match status" value="1"/>
</dbReference>
<feature type="compositionally biased region" description="Low complexity" evidence="8">
    <location>
        <begin position="960"/>
        <end position="973"/>
    </location>
</feature>
<dbReference type="SUPFAM" id="SSF48371">
    <property type="entry name" value="ARM repeat"/>
    <property type="match status" value="1"/>
</dbReference>
<evidence type="ECO:0000313" key="11">
    <source>
        <dbReference type="Proteomes" id="UP000822688"/>
    </source>
</evidence>
<proteinExistence type="inferred from homology"/>
<keyword evidence="7" id="KW-0131">Cell cycle</keyword>
<feature type="compositionally biased region" description="Polar residues" evidence="8">
    <location>
        <begin position="1034"/>
        <end position="1062"/>
    </location>
</feature>
<evidence type="ECO:0000256" key="3">
    <source>
        <dbReference type="ARBA" id="ARBA00022454"/>
    </source>
</evidence>
<comment type="subcellular location">
    <subcellularLocation>
        <location evidence="1">Chromosome</location>
    </subcellularLocation>
</comment>
<name>A0A8T0GZS3_CERPU</name>
<dbReference type="AlphaFoldDB" id="A0A8T0GZS3"/>
<reference evidence="10" key="1">
    <citation type="submission" date="2020-06" db="EMBL/GenBank/DDBJ databases">
        <title>WGS assembly of Ceratodon purpureus strain R40.</title>
        <authorList>
            <person name="Carey S.B."/>
            <person name="Jenkins J."/>
            <person name="Shu S."/>
            <person name="Lovell J.T."/>
            <person name="Sreedasyam A."/>
            <person name="Maumus F."/>
            <person name="Tiley G.P."/>
            <person name="Fernandez-Pozo N."/>
            <person name="Barry K."/>
            <person name="Chen C."/>
            <person name="Wang M."/>
            <person name="Lipzen A."/>
            <person name="Daum C."/>
            <person name="Saski C.A."/>
            <person name="Payton A.C."/>
            <person name="Mcbreen J.C."/>
            <person name="Conrad R.E."/>
            <person name="Kollar L.M."/>
            <person name="Olsson S."/>
            <person name="Huttunen S."/>
            <person name="Landis J.B."/>
            <person name="Wickett N.J."/>
            <person name="Johnson M.G."/>
            <person name="Rensing S.A."/>
            <person name="Grimwood J."/>
            <person name="Schmutz J."/>
            <person name="Mcdaniel S.F."/>
        </authorList>
    </citation>
    <scope>NUCLEOTIDE SEQUENCE</scope>
    <source>
        <strain evidence="10">R40</strain>
    </source>
</reference>
<evidence type="ECO:0000256" key="8">
    <source>
        <dbReference type="SAM" id="MobiDB-lite"/>
    </source>
</evidence>
<dbReference type="EMBL" id="CM026429">
    <property type="protein sequence ID" value="KAG0565341.1"/>
    <property type="molecule type" value="Genomic_DNA"/>
</dbReference>
<dbReference type="InterPro" id="IPR027165">
    <property type="entry name" value="CND3"/>
</dbReference>
<evidence type="ECO:0000259" key="9">
    <source>
        <dbReference type="Pfam" id="PF12719"/>
    </source>
</evidence>
<evidence type="ECO:0000313" key="10">
    <source>
        <dbReference type="EMBL" id="KAG0565341.1"/>
    </source>
</evidence>